<feature type="transmembrane region" description="Helical" evidence="1">
    <location>
        <begin position="30"/>
        <end position="52"/>
    </location>
</feature>
<gene>
    <name evidence="2" type="ORF">T458_02555</name>
</gene>
<protein>
    <submittedName>
        <fullName evidence="2">Uncharacterized protein</fullName>
    </submittedName>
</protein>
<evidence type="ECO:0000313" key="3">
    <source>
        <dbReference type="Proteomes" id="UP000017973"/>
    </source>
</evidence>
<dbReference type="Proteomes" id="UP000017973">
    <property type="component" value="Unassembled WGS sequence"/>
</dbReference>
<name>V6ME89_9BACL</name>
<accession>V6ME89</accession>
<keyword evidence="1" id="KW-0472">Membrane</keyword>
<dbReference type="eggNOG" id="ENOG5032XV6">
    <property type="taxonomic scope" value="Bacteria"/>
</dbReference>
<organism evidence="2 3">
    <name type="scientific">Brevibacillus panacihumi W25</name>
    <dbReference type="NCBI Taxonomy" id="1408254"/>
    <lineage>
        <taxon>Bacteria</taxon>
        <taxon>Bacillati</taxon>
        <taxon>Bacillota</taxon>
        <taxon>Bacilli</taxon>
        <taxon>Bacillales</taxon>
        <taxon>Paenibacillaceae</taxon>
        <taxon>Brevibacillus</taxon>
    </lineage>
</organism>
<keyword evidence="1" id="KW-1133">Transmembrane helix</keyword>
<comment type="caution">
    <text evidence="2">The sequence shown here is derived from an EMBL/GenBank/DDBJ whole genome shotgun (WGS) entry which is preliminary data.</text>
</comment>
<proteinExistence type="predicted"/>
<dbReference type="STRING" id="1408254.T458_02555"/>
<keyword evidence="3" id="KW-1185">Reference proteome</keyword>
<reference evidence="2 3" key="1">
    <citation type="journal article" date="2014" name="Genome Announc.">
        <title>Draft Genome Sequence of Brevibacillus panacihumi Strain W25, a Halotolerant Hydrocarbon-Degrading Bacterium.</title>
        <authorList>
            <person name="Wang X."/>
            <person name="Jin D."/>
            <person name="Zhou L."/>
            <person name="Wu L."/>
            <person name="An W."/>
            <person name="Chen Y."/>
            <person name="Zhao L."/>
        </authorList>
    </citation>
    <scope>NUCLEOTIDE SEQUENCE [LARGE SCALE GENOMIC DNA]</scope>
    <source>
        <strain evidence="2 3">W25</strain>
    </source>
</reference>
<evidence type="ECO:0000313" key="2">
    <source>
        <dbReference type="EMBL" id="EST56215.1"/>
    </source>
</evidence>
<keyword evidence="1" id="KW-0812">Transmembrane</keyword>
<dbReference type="AlphaFoldDB" id="V6ME89"/>
<sequence length="319" mass="36221">MCGTKDKLQQIFCPYLVTIGKEKPFTKGGVILMARQIAAVFLTWLVILQMIYPPAAYGEANWDAQFQARIQEWMNAIAERDPQFTQWRNARTEVQTLGANQHQWLVSIKQAEQQVGYMVVGETPDPAQQPQFVLLEYGVGDYILFDDAFAPREVAAEPVYDGFASHWLIAQNPSSPPQMINAKTGEVYPSAFHANEPVMSKLSPDSVVHEGGRLTQTRILKSGSQNPFDQIGWMHQLYANKRISWGQLWQQNADQSRITYTVPLYHEQVLAPYVVASLHLWNDESPYVGVWDEGLRFVPFSYAEQIGQFYLNETSSPAE</sequence>
<dbReference type="PATRIC" id="fig|1408254.3.peg.521"/>
<dbReference type="HOGENOM" id="CLU_961967_0_0_9"/>
<evidence type="ECO:0000256" key="1">
    <source>
        <dbReference type="SAM" id="Phobius"/>
    </source>
</evidence>
<dbReference type="EMBL" id="AYJU01000001">
    <property type="protein sequence ID" value="EST56215.1"/>
    <property type="molecule type" value="Genomic_DNA"/>
</dbReference>